<dbReference type="Proteomes" id="UP000237105">
    <property type="component" value="Unassembled WGS sequence"/>
</dbReference>
<reference evidence="3" key="1">
    <citation type="submission" date="2016-06" db="EMBL/GenBank/DDBJ databases">
        <title>Parallel loss of symbiosis genes in relatives of nitrogen-fixing non-legume Parasponia.</title>
        <authorList>
            <person name="Van Velzen R."/>
            <person name="Holmer R."/>
            <person name="Bu F."/>
            <person name="Rutten L."/>
            <person name="Van Zeijl A."/>
            <person name="Liu W."/>
            <person name="Santuari L."/>
            <person name="Cao Q."/>
            <person name="Sharma T."/>
            <person name="Shen D."/>
            <person name="Roswanjaya Y."/>
            <person name="Wardhani T."/>
            <person name="Kalhor M.S."/>
            <person name="Jansen J."/>
            <person name="Van den Hoogen J."/>
            <person name="Gungor B."/>
            <person name="Hartog M."/>
            <person name="Hontelez J."/>
            <person name="Verver J."/>
            <person name="Yang W.-C."/>
            <person name="Schijlen E."/>
            <person name="Repin R."/>
            <person name="Schilthuizen M."/>
            <person name="Schranz E."/>
            <person name="Heidstra R."/>
            <person name="Miyata K."/>
            <person name="Fedorova E."/>
            <person name="Kohlen W."/>
            <person name="Bisseling T."/>
            <person name="Smit S."/>
            <person name="Geurts R."/>
        </authorList>
    </citation>
    <scope>NUCLEOTIDE SEQUENCE [LARGE SCALE GENOMIC DNA]</scope>
    <source>
        <strain evidence="3">cv. WU1-14</strain>
    </source>
</reference>
<dbReference type="AlphaFoldDB" id="A0A2P5D0R0"/>
<dbReference type="OrthoDB" id="10430849at2759"/>
<sequence>MQRILSSLILDVNMSTSAPIHLGSTLTLFAIMPPPPSLSPRFGHPPLTHQEDDSEETEGNDLDL</sequence>
<name>A0A2P5D0R0_PARAD</name>
<organism evidence="2 3">
    <name type="scientific">Parasponia andersonii</name>
    <name type="common">Sponia andersonii</name>
    <dbReference type="NCBI Taxonomy" id="3476"/>
    <lineage>
        <taxon>Eukaryota</taxon>
        <taxon>Viridiplantae</taxon>
        <taxon>Streptophyta</taxon>
        <taxon>Embryophyta</taxon>
        <taxon>Tracheophyta</taxon>
        <taxon>Spermatophyta</taxon>
        <taxon>Magnoliopsida</taxon>
        <taxon>eudicotyledons</taxon>
        <taxon>Gunneridae</taxon>
        <taxon>Pentapetalae</taxon>
        <taxon>rosids</taxon>
        <taxon>fabids</taxon>
        <taxon>Rosales</taxon>
        <taxon>Cannabaceae</taxon>
        <taxon>Parasponia</taxon>
    </lineage>
</organism>
<accession>A0A2P5D0R0</accession>
<feature type="region of interest" description="Disordered" evidence="1">
    <location>
        <begin position="33"/>
        <end position="64"/>
    </location>
</feature>
<keyword evidence="3" id="KW-1185">Reference proteome</keyword>
<evidence type="ECO:0000313" key="3">
    <source>
        <dbReference type="Proteomes" id="UP000237105"/>
    </source>
</evidence>
<evidence type="ECO:0000256" key="1">
    <source>
        <dbReference type="SAM" id="MobiDB-lite"/>
    </source>
</evidence>
<proteinExistence type="predicted"/>
<evidence type="ECO:0000313" key="2">
    <source>
        <dbReference type="EMBL" id="PON66847.1"/>
    </source>
</evidence>
<dbReference type="EMBL" id="JXTB01000076">
    <property type="protein sequence ID" value="PON66847.1"/>
    <property type="molecule type" value="Genomic_DNA"/>
</dbReference>
<feature type="compositionally biased region" description="Acidic residues" evidence="1">
    <location>
        <begin position="52"/>
        <end position="64"/>
    </location>
</feature>
<comment type="caution">
    <text evidence="2">The sequence shown here is derived from an EMBL/GenBank/DDBJ whole genome shotgun (WGS) entry which is preliminary data.</text>
</comment>
<gene>
    <name evidence="2" type="ORF">PanWU01x14_106330</name>
</gene>
<protein>
    <submittedName>
        <fullName evidence="2">Uncharacterized protein</fullName>
    </submittedName>
</protein>